<dbReference type="PANTHER" id="PTHR11647">
    <property type="entry name" value="HYDRANTOINASE/DIHYDROPYRIMIDINASE FAMILY MEMBER"/>
    <property type="match status" value="1"/>
</dbReference>
<protein>
    <submittedName>
        <fullName evidence="2">D-aminoacylase</fullName>
    </submittedName>
</protein>
<feature type="domain" description="Amidohydrolase 3" evidence="1">
    <location>
        <begin position="46"/>
        <end position="509"/>
    </location>
</feature>
<sequence>MHDFILSHGSIIDGSGKPRATGDVALKDGRISAIGDLTDESAARRIDCSGRIIAPGFIDCHCHSELSLIANPGAESKVRQGVTTEVLGNCGWSTFPLAGANAAAFREQAAPIFGHPTIEWEWEDLDGYFERVFRQGAAVNVATLTGHGALRAAVMGLEARAPTPAELESMKALLHRTMQQGSLGLSSGLCYVPGVYADSDELVALAGISNDYGGLYATHMRDQVDGLLQSVDESVDVALRAHIPLLISHHKTSGTRNFGKTRLSLAKLDKARQHGIRTYSDMYPYLAGSTTLSMLFPPWVLDGGRDAMMERLASHECRTRIRHDWTHGLPGWENRIAALGWHNISISYLKHAERQAYVGLTVLEAAQQAGQEVCEFVFDLMLAEQGEVGQIMQNSCDEDLRNVLTHAHSMIGSDGLDVGDHPHPRQYGTFPKVLGELVRDKGWMTLEESIFKMTGYTARTFKLGDMGLLKQGYRANITVFDPANVQANATYENPRQFASGIEWVFVNGRPSLADGAATGDLAGTAVRRC</sequence>
<reference evidence="2 3" key="1">
    <citation type="journal article" date="2018" name="Nat. Biotechnol.">
        <title>A standardized bacterial taxonomy based on genome phylogeny substantially revises the tree of life.</title>
        <authorList>
            <person name="Parks D.H."/>
            <person name="Chuvochina M."/>
            <person name="Waite D.W."/>
            <person name="Rinke C."/>
            <person name="Skarshewski A."/>
            <person name="Chaumeil P.A."/>
            <person name="Hugenholtz P."/>
        </authorList>
    </citation>
    <scope>NUCLEOTIDE SEQUENCE [LARGE SCALE GENOMIC DNA]</scope>
    <source>
        <strain evidence="2">UBA10707</strain>
    </source>
</reference>
<proteinExistence type="predicted"/>
<dbReference type="AlphaFoldDB" id="A0A356LBA6"/>
<comment type="caution">
    <text evidence="2">The sequence shown here is derived from an EMBL/GenBank/DDBJ whole genome shotgun (WGS) entry which is preliminary data.</text>
</comment>
<dbReference type="InterPro" id="IPR011059">
    <property type="entry name" value="Metal-dep_hydrolase_composite"/>
</dbReference>
<dbReference type="EMBL" id="DOEK01000004">
    <property type="protein sequence ID" value="HBP28099.1"/>
    <property type="molecule type" value="Genomic_DNA"/>
</dbReference>
<dbReference type="GO" id="GO:0016812">
    <property type="term" value="F:hydrolase activity, acting on carbon-nitrogen (but not peptide) bonds, in cyclic amides"/>
    <property type="evidence" value="ECO:0007669"/>
    <property type="project" value="TreeGrafter"/>
</dbReference>
<organism evidence="2 3">
    <name type="scientific">Advenella kashmirensis</name>
    <dbReference type="NCBI Taxonomy" id="310575"/>
    <lineage>
        <taxon>Bacteria</taxon>
        <taxon>Pseudomonadati</taxon>
        <taxon>Pseudomonadota</taxon>
        <taxon>Betaproteobacteria</taxon>
        <taxon>Burkholderiales</taxon>
        <taxon>Alcaligenaceae</taxon>
    </lineage>
</organism>
<evidence type="ECO:0000313" key="3">
    <source>
        <dbReference type="Proteomes" id="UP000264036"/>
    </source>
</evidence>
<dbReference type="InterPro" id="IPR050378">
    <property type="entry name" value="Metallo-dep_Hydrolases_sf"/>
</dbReference>
<gene>
    <name evidence="2" type="ORF">DD666_01620</name>
</gene>
<name>A0A356LBA6_9BURK</name>
<evidence type="ECO:0000313" key="2">
    <source>
        <dbReference type="EMBL" id="HBP28099.1"/>
    </source>
</evidence>
<dbReference type="InterPro" id="IPR013108">
    <property type="entry name" value="Amidohydro_3"/>
</dbReference>
<dbReference type="Gene3D" id="3.20.20.140">
    <property type="entry name" value="Metal-dependent hydrolases"/>
    <property type="match status" value="1"/>
</dbReference>
<dbReference type="Gene3D" id="3.30.1490.130">
    <property type="entry name" value="D-aminoacylase. Domain 3"/>
    <property type="match status" value="1"/>
</dbReference>
<dbReference type="PANTHER" id="PTHR11647:SF1">
    <property type="entry name" value="COLLAPSIN RESPONSE MEDIATOR PROTEIN"/>
    <property type="match status" value="1"/>
</dbReference>
<dbReference type="InterPro" id="IPR023100">
    <property type="entry name" value="D-aminoacylase_insert_dom_sf"/>
</dbReference>
<dbReference type="GO" id="GO:0005829">
    <property type="term" value="C:cytosol"/>
    <property type="evidence" value="ECO:0007669"/>
    <property type="project" value="TreeGrafter"/>
</dbReference>
<evidence type="ECO:0000259" key="1">
    <source>
        <dbReference type="Pfam" id="PF07969"/>
    </source>
</evidence>
<dbReference type="InterPro" id="IPR032466">
    <property type="entry name" value="Metal_Hydrolase"/>
</dbReference>
<dbReference type="CDD" id="cd01297">
    <property type="entry name" value="D-aminoacylase"/>
    <property type="match status" value="1"/>
</dbReference>
<dbReference type="Proteomes" id="UP000264036">
    <property type="component" value="Unassembled WGS sequence"/>
</dbReference>
<dbReference type="Pfam" id="PF07969">
    <property type="entry name" value="Amidohydro_3"/>
    <property type="match status" value="1"/>
</dbReference>
<accession>A0A356LBA6</accession>
<dbReference type="SUPFAM" id="SSF51338">
    <property type="entry name" value="Composite domain of metallo-dependent hydrolases"/>
    <property type="match status" value="1"/>
</dbReference>
<dbReference type="GO" id="GO:0016811">
    <property type="term" value="F:hydrolase activity, acting on carbon-nitrogen (but not peptide) bonds, in linear amides"/>
    <property type="evidence" value="ECO:0007669"/>
    <property type="project" value="InterPro"/>
</dbReference>
<dbReference type="Gene3D" id="2.30.40.10">
    <property type="entry name" value="Urease, subunit C, domain 1"/>
    <property type="match status" value="1"/>
</dbReference>
<dbReference type="SUPFAM" id="SSF51556">
    <property type="entry name" value="Metallo-dependent hydrolases"/>
    <property type="match status" value="1"/>
</dbReference>